<dbReference type="PANTHER" id="PTHR43885:SF1">
    <property type="entry name" value="SUPERFAMILY HYDROLASE, PUTATIVE (AFU_ORTHOLOGUE AFUA_4G13290)-RELATED"/>
    <property type="match status" value="1"/>
</dbReference>
<dbReference type="InterPro" id="IPR041492">
    <property type="entry name" value="HAD_2"/>
</dbReference>
<comment type="cofactor">
    <cofactor evidence="1">
        <name>Mg(2+)</name>
        <dbReference type="ChEBI" id="CHEBI:18420"/>
    </cofactor>
</comment>
<dbReference type="SFLD" id="SFLDS00003">
    <property type="entry name" value="Haloacid_Dehalogenase"/>
    <property type="match status" value="1"/>
</dbReference>
<proteinExistence type="predicted"/>
<protein>
    <submittedName>
        <fullName evidence="2">Haloacid dehalogenase superfamily, subfamily IA, variant 3 with third motif having DD or ED/haloacid dehalogenase superfamily, subfamily IA, variant 1 with third motif having Dx(3-4)D or Dx(3-4)E</fullName>
    </submittedName>
</protein>
<gene>
    <name evidence="2" type="ORF">SAMN05216217_103145</name>
</gene>
<dbReference type="Gene3D" id="1.10.260.80">
    <property type="match status" value="1"/>
</dbReference>
<dbReference type="InterPro" id="IPR006439">
    <property type="entry name" value="HAD-SF_hydro_IA"/>
</dbReference>
<name>A0A1I4PX42_9GAMM</name>
<evidence type="ECO:0000256" key="1">
    <source>
        <dbReference type="ARBA" id="ARBA00001946"/>
    </source>
</evidence>
<dbReference type="NCBIfam" id="TIGR01509">
    <property type="entry name" value="HAD-SF-IA-v3"/>
    <property type="match status" value="1"/>
</dbReference>
<organism evidence="2 3">
    <name type="scientific">Halopseudomonas yangmingensis</name>
    <dbReference type="NCBI Taxonomy" id="1720063"/>
    <lineage>
        <taxon>Bacteria</taxon>
        <taxon>Pseudomonadati</taxon>
        <taxon>Pseudomonadota</taxon>
        <taxon>Gammaproteobacteria</taxon>
        <taxon>Pseudomonadales</taxon>
        <taxon>Pseudomonadaceae</taxon>
        <taxon>Halopseudomonas</taxon>
    </lineage>
</organism>
<dbReference type="EMBL" id="FOUI01000003">
    <property type="protein sequence ID" value="SFM32176.1"/>
    <property type="molecule type" value="Genomic_DNA"/>
</dbReference>
<dbReference type="NCBIfam" id="TIGR01549">
    <property type="entry name" value="HAD-SF-IA-v1"/>
    <property type="match status" value="1"/>
</dbReference>
<dbReference type="RefSeq" id="WP_093473489.1">
    <property type="nucleotide sequence ID" value="NZ_FOUI01000003.1"/>
</dbReference>
<dbReference type="SUPFAM" id="SSF56784">
    <property type="entry name" value="HAD-like"/>
    <property type="match status" value="1"/>
</dbReference>
<reference evidence="3" key="1">
    <citation type="submission" date="2016-10" db="EMBL/GenBank/DDBJ databases">
        <authorList>
            <person name="Varghese N."/>
            <person name="Submissions S."/>
        </authorList>
    </citation>
    <scope>NUCLEOTIDE SEQUENCE [LARGE SCALE GENOMIC DNA]</scope>
    <source>
        <strain evidence="3">DSM 24213</strain>
    </source>
</reference>
<dbReference type="PANTHER" id="PTHR43885">
    <property type="entry name" value="HALOACID DEHALOGENASE-LIKE HYDROLASE"/>
    <property type="match status" value="1"/>
</dbReference>
<dbReference type="SFLD" id="SFLDG01129">
    <property type="entry name" value="C1.5:_HAD__Beta-PGM__Phosphata"/>
    <property type="match status" value="1"/>
</dbReference>
<dbReference type="InterPro" id="IPR036412">
    <property type="entry name" value="HAD-like_sf"/>
</dbReference>
<dbReference type="AlphaFoldDB" id="A0A1I4PX42"/>
<dbReference type="Proteomes" id="UP000243629">
    <property type="component" value="Unassembled WGS sequence"/>
</dbReference>
<evidence type="ECO:0000313" key="3">
    <source>
        <dbReference type="Proteomes" id="UP000243629"/>
    </source>
</evidence>
<dbReference type="STRING" id="1720063.SAMN05216217_103145"/>
<dbReference type="OrthoDB" id="5623813at2"/>
<dbReference type="Pfam" id="PF13419">
    <property type="entry name" value="HAD_2"/>
    <property type="match status" value="1"/>
</dbReference>
<evidence type="ECO:0000313" key="2">
    <source>
        <dbReference type="EMBL" id="SFM32176.1"/>
    </source>
</evidence>
<dbReference type="InterPro" id="IPR023214">
    <property type="entry name" value="HAD_sf"/>
</dbReference>
<dbReference type="Gene3D" id="3.40.50.1000">
    <property type="entry name" value="HAD superfamily/HAD-like"/>
    <property type="match status" value="1"/>
</dbReference>
<keyword evidence="3" id="KW-1185">Reference proteome</keyword>
<sequence>MNLPQGWIFDLDGTLTLAQHDFAAIRRELEIPAEEDILDFIAARPVAERQRLTRQLDAIEHDLAASVQAAPGAVELLRWLQRQQLPLGIVTRNLRAVALHTLDTLGVRDCFAEAAVIGREQALPKPHPQGLLQVLGQWSLAPPQAIMVGDYRFDLEAGRAAGCRTCLLAGQNLWPALADWHRQDCSHLLDTILAGN</sequence>
<accession>A0A1I4PX42</accession>